<accession>A0ABR0BSR7</accession>
<feature type="compositionally biased region" description="Basic and acidic residues" evidence="1">
    <location>
        <begin position="277"/>
        <end position="287"/>
    </location>
</feature>
<comment type="caution">
    <text evidence="2">The sequence shown here is derived from an EMBL/GenBank/DDBJ whole genome shotgun (WGS) entry which is preliminary data.</text>
</comment>
<feature type="compositionally biased region" description="Low complexity" evidence="1">
    <location>
        <begin position="240"/>
        <end position="252"/>
    </location>
</feature>
<dbReference type="Proteomes" id="UP001287286">
    <property type="component" value="Unassembled WGS sequence"/>
</dbReference>
<name>A0ABR0BSR7_PURLI</name>
<reference evidence="2 3" key="1">
    <citation type="journal article" date="2024" name="Microbiol. Resour. Announc.">
        <title>Genome annotations for the ascomycete fungi Trichoderma harzianum, Trichoderma aggressivum, and Purpureocillium lilacinum.</title>
        <authorList>
            <person name="Beijen E.P.W."/>
            <person name="Ohm R.A."/>
        </authorList>
    </citation>
    <scope>NUCLEOTIDE SEQUENCE [LARGE SCALE GENOMIC DNA]</scope>
    <source>
        <strain evidence="2 3">CBS 150709</strain>
    </source>
</reference>
<evidence type="ECO:0000256" key="1">
    <source>
        <dbReference type="SAM" id="MobiDB-lite"/>
    </source>
</evidence>
<dbReference type="EMBL" id="JAWRVI010000035">
    <property type="protein sequence ID" value="KAK4087050.1"/>
    <property type="molecule type" value="Genomic_DNA"/>
</dbReference>
<gene>
    <name evidence="2" type="ORF">Purlil1_8569</name>
</gene>
<sequence length="503" mass="54362">MGWALRARTPAVLVRVREWKKSARRRRRRRRRQQRQQNETTGTKQRARDERKGVRALLPAGVATRPGRLLVLGCGWVGGRATPRHAMPGLIDDERERACVLEIRATFRASAFFWLHHGPPRAPPCTAVFRERLMLLGAWAAGRRQRHIPWLYLSPSRRLRLRPQPCPPTMQVVDPMRFPGRRAGAAAYPQGMVLPWTLQPSRTVPAVPRVAELAGEVLGPPPAPEPTHGRPPGVGGGRAGATLGRPGALALPRPGNAQRRFTWTVGGPASAPVDTAPSKREKREPRRAPAAQAPSLVSPVVSRVVRDVLLHFFRPRSLPGSCGLVLAPAARAARKLINKIIAQSACAPRANLSLLSFSPPSPASQPLYGPHKVKIPALTVPRLSRAAHDTCLRLPRAPAIRCPASAPGLCVGLPAVGAGSARHARGPSSLPPPRPVQLKGLSFSFWASALELSCAASRPADGNVVTMAIGSRGLGSANWHSRRLVIIRGLVPPDSDDFIVRVS</sequence>
<keyword evidence="3" id="KW-1185">Reference proteome</keyword>
<organism evidence="2 3">
    <name type="scientific">Purpureocillium lilacinum</name>
    <name type="common">Paecilomyces lilacinus</name>
    <dbReference type="NCBI Taxonomy" id="33203"/>
    <lineage>
        <taxon>Eukaryota</taxon>
        <taxon>Fungi</taxon>
        <taxon>Dikarya</taxon>
        <taxon>Ascomycota</taxon>
        <taxon>Pezizomycotina</taxon>
        <taxon>Sordariomycetes</taxon>
        <taxon>Hypocreomycetidae</taxon>
        <taxon>Hypocreales</taxon>
        <taxon>Ophiocordycipitaceae</taxon>
        <taxon>Purpureocillium</taxon>
    </lineage>
</organism>
<evidence type="ECO:0000313" key="2">
    <source>
        <dbReference type="EMBL" id="KAK4087050.1"/>
    </source>
</evidence>
<proteinExistence type="predicted"/>
<evidence type="ECO:0000313" key="3">
    <source>
        <dbReference type="Proteomes" id="UP001287286"/>
    </source>
</evidence>
<feature type="compositionally biased region" description="Basic residues" evidence="1">
    <location>
        <begin position="23"/>
        <end position="34"/>
    </location>
</feature>
<feature type="region of interest" description="Disordered" evidence="1">
    <location>
        <begin position="216"/>
        <end position="295"/>
    </location>
</feature>
<feature type="region of interest" description="Disordered" evidence="1">
    <location>
        <begin position="23"/>
        <end position="53"/>
    </location>
</feature>
<protein>
    <submittedName>
        <fullName evidence="2">Uncharacterized protein</fullName>
    </submittedName>
</protein>